<evidence type="ECO:0000256" key="1">
    <source>
        <dbReference type="SAM" id="Coils"/>
    </source>
</evidence>
<name>A0AAE0TMZ0_9PEZI</name>
<keyword evidence="4" id="KW-1185">Reference proteome</keyword>
<proteinExistence type="predicted"/>
<feature type="compositionally biased region" description="Polar residues" evidence="2">
    <location>
        <begin position="415"/>
        <end position="427"/>
    </location>
</feature>
<feature type="coiled-coil region" evidence="1">
    <location>
        <begin position="466"/>
        <end position="514"/>
    </location>
</feature>
<evidence type="ECO:0000256" key="2">
    <source>
        <dbReference type="SAM" id="MobiDB-lite"/>
    </source>
</evidence>
<feature type="compositionally biased region" description="Basic and acidic residues" evidence="2">
    <location>
        <begin position="266"/>
        <end position="275"/>
    </location>
</feature>
<dbReference type="AlphaFoldDB" id="A0AAE0TMZ0"/>
<dbReference type="Proteomes" id="UP001274830">
    <property type="component" value="Unassembled WGS sequence"/>
</dbReference>
<feature type="region of interest" description="Disordered" evidence="2">
    <location>
        <begin position="191"/>
        <end position="297"/>
    </location>
</feature>
<feature type="compositionally biased region" description="Polar residues" evidence="2">
    <location>
        <begin position="63"/>
        <end position="81"/>
    </location>
</feature>
<comment type="caution">
    <text evidence="3">The sequence shown here is derived from an EMBL/GenBank/DDBJ whole genome shotgun (WGS) entry which is preliminary data.</text>
</comment>
<keyword evidence="1" id="KW-0175">Coiled coil</keyword>
<accession>A0AAE0TMZ0</accession>
<feature type="compositionally biased region" description="Basic and acidic residues" evidence="2">
    <location>
        <begin position="30"/>
        <end position="44"/>
    </location>
</feature>
<dbReference type="EMBL" id="JAUTXT010000063">
    <property type="protein sequence ID" value="KAK3670109.1"/>
    <property type="molecule type" value="Genomic_DNA"/>
</dbReference>
<feature type="compositionally biased region" description="Low complexity" evidence="2">
    <location>
        <begin position="276"/>
        <end position="288"/>
    </location>
</feature>
<organism evidence="3 4">
    <name type="scientific">Recurvomyces mirabilis</name>
    <dbReference type="NCBI Taxonomy" id="574656"/>
    <lineage>
        <taxon>Eukaryota</taxon>
        <taxon>Fungi</taxon>
        <taxon>Dikarya</taxon>
        <taxon>Ascomycota</taxon>
        <taxon>Pezizomycotina</taxon>
        <taxon>Dothideomycetes</taxon>
        <taxon>Dothideomycetidae</taxon>
        <taxon>Mycosphaerellales</taxon>
        <taxon>Teratosphaeriaceae</taxon>
        <taxon>Recurvomyces</taxon>
    </lineage>
</organism>
<evidence type="ECO:0000313" key="4">
    <source>
        <dbReference type="Proteomes" id="UP001274830"/>
    </source>
</evidence>
<gene>
    <name evidence="3" type="ORF">LTR78_010049</name>
</gene>
<sequence length="521" mass="56851">MLESYDCVKRMTDTVHEVEPYVGTFIRGMVEGKKSKGKSGKKDDEDASSIFLGDASSHRLTPVPTTSAKPSPTHQSSFATSPPQPSSEPNTPVRHDRYDFLTPSSPSKACPSGKKKLMGQSLILPPDSTPTPEIPLGRDEGAIRSSADFAKYNKELARLRAADSPTKSQLSSGRNIALSDRLGNELMETVDDAQTPPSTPFTHPRAAPVAHMTSSTTEEHCDDVEELVNVPNAEGAVRHVEGEPLLPVQTASSLENPNVPDNRPTSLEHRQDHNMRSSQSSSRAPSQSAEDEAEELRTCQVTVEDIRARLPAEGITIAALRESFGPELVPQNKVAARTFLHLIKTAATPKDGKYYLKTTASSQRSSQPAPSPVKQSEAPSRTEGSDIVSLVANAASDKAASGQAQSEPTDEVSRTSRSLKIESTASSVPVKRQADITQQNCKTKAAEEEAIELDSRVPEEHECVREDLEERELAMLQQKLNDDDEEHKQRMQVREQQAETLRQVNEAIRRAEEAIRAGSVE</sequence>
<evidence type="ECO:0000313" key="3">
    <source>
        <dbReference type="EMBL" id="KAK3670109.1"/>
    </source>
</evidence>
<protein>
    <submittedName>
        <fullName evidence="3">Uncharacterized protein</fullName>
    </submittedName>
</protein>
<feature type="region of interest" description="Disordered" evidence="2">
    <location>
        <begin position="359"/>
        <end position="432"/>
    </location>
</feature>
<reference evidence="3" key="1">
    <citation type="submission" date="2023-07" db="EMBL/GenBank/DDBJ databases">
        <title>Black Yeasts Isolated from many extreme environments.</title>
        <authorList>
            <person name="Coleine C."/>
            <person name="Stajich J.E."/>
            <person name="Selbmann L."/>
        </authorList>
    </citation>
    <scope>NUCLEOTIDE SEQUENCE</scope>
    <source>
        <strain evidence="3">CCFEE 5485</strain>
    </source>
</reference>
<feature type="region of interest" description="Disordered" evidence="2">
    <location>
        <begin position="30"/>
        <end position="142"/>
    </location>
</feature>